<dbReference type="GO" id="GO:0106004">
    <property type="term" value="P:tRNA (guanine-N7)-methylation"/>
    <property type="evidence" value="ECO:0007669"/>
    <property type="project" value="UniProtKB-UniRule"/>
</dbReference>
<comment type="subunit">
    <text evidence="7">Forms a heterodimer with the catalytic subunit Mettl1. Interacts with mei-P26 and weakly interacts with bgcn; required for the function or formation of the mei-P26-bgcn-bam-sxl complex. Interacts with nanos; may be involved in mei-P26-dependent derepression of the BMP signaling pathway. Interacts with Myc; the interaction may be mediated by mei-P26 and may be involved in the regulation of ribosome biogenesis.</text>
</comment>
<proteinExistence type="inferred from homology"/>
<dbReference type="PROSITE" id="PS00678">
    <property type="entry name" value="WD_REPEATS_1"/>
    <property type="match status" value="1"/>
</dbReference>
<protein>
    <submittedName>
        <fullName evidence="10">tRNA (Guanine-N(7)-)-methyltransferase subunit wuho</fullName>
    </submittedName>
</protein>
<dbReference type="UniPathway" id="UPA00989"/>
<dbReference type="Gene3D" id="2.130.10.10">
    <property type="entry name" value="YVTN repeat-like/Quinoprotein amine dehydrogenase"/>
    <property type="match status" value="1"/>
</dbReference>
<dbReference type="PROSITE" id="PS50294">
    <property type="entry name" value="WD_REPEATS_REGION"/>
    <property type="match status" value="1"/>
</dbReference>
<evidence type="ECO:0000256" key="9">
    <source>
        <dbReference type="PROSITE-ProRule" id="PRU00221"/>
    </source>
</evidence>
<evidence type="ECO:0000313" key="10">
    <source>
        <dbReference type="EMBL" id="MBY13757.1"/>
    </source>
</evidence>
<dbReference type="SMART" id="SM00320">
    <property type="entry name" value="WD40"/>
    <property type="match status" value="2"/>
</dbReference>
<name>A0A2S2N9B4_SCHGA</name>
<evidence type="ECO:0000256" key="6">
    <source>
        <dbReference type="ARBA" id="ARBA00093337"/>
    </source>
</evidence>
<evidence type="ECO:0000256" key="4">
    <source>
        <dbReference type="ARBA" id="ARBA00022737"/>
    </source>
</evidence>
<dbReference type="EMBL" id="GGMR01001138">
    <property type="protein sequence ID" value="MBY13757.1"/>
    <property type="molecule type" value="Transcribed_RNA"/>
</dbReference>
<evidence type="ECO:0000256" key="2">
    <source>
        <dbReference type="ARBA" id="ARBA00022574"/>
    </source>
</evidence>
<dbReference type="SUPFAM" id="SSF50998">
    <property type="entry name" value="Quinoprotein alcohol dehydrogenase-like"/>
    <property type="match status" value="1"/>
</dbReference>
<sequence>MTFCMAVSETTVVVSSIDVDKCFVYSLDSGNVKNLTESLGEAYKNIPINNHDLQKACAAFSADGTLFAYNPNKGKLLSIWNTTNWTLVENKTLAKHATNIVFTPKTNVIIVGDKKGDVYAFEELPVRILGHSSMILDICISDNEKYIVTCDNDEKVRVSHYPNGKNIVYYMMGHEAYVSGICLLNNFILSGSGDSTLRLWDFNKGNLLDKLTLHTPIQSVIEIKDFAAIQLYNSKDVHIIKTEKKDNKWNIKNIKTIQFESNVLDLAAYGNQLWILTGNSVYKYTIDASNEIILKNEDADMTHIFETLSNLVKSFVCLEKTDLMNFLYNKMIDRQKRTEQYKQKSNTPVLHQTKRLKTEVNL</sequence>
<gene>
    <name evidence="10" type="primary">wuho</name>
    <name evidence="10" type="ORF">g.100683</name>
</gene>
<dbReference type="PANTHER" id="PTHR16288:SF0">
    <property type="entry name" value="TRNA (GUANINE-N(7)-)-METHYLTRANSFERASE NON-CATALYTIC SUBUNIT WDR4"/>
    <property type="match status" value="1"/>
</dbReference>
<dbReference type="InterPro" id="IPR015943">
    <property type="entry name" value="WD40/YVTN_repeat-like_dom_sf"/>
</dbReference>
<dbReference type="InterPro" id="IPR001680">
    <property type="entry name" value="WD40_rpt"/>
</dbReference>
<dbReference type="InterPro" id="IPR011047">
    <property type="entry name" value="Quinoprotein_ADH-like_sf"/>
</dbReference>
<evidence type="ECO:0000256" key="8">
    <source>
        <dbReference type="HAMAP-Rule" id="MF_03056"/>
    </source>
</evidence>
<dbReference type="HAMAP" id="MF_03056">
    <property type="entry name" value="TRM82"/>
    <property type="match status" value="1"/>
</dbReference>
<dbReference type="PANTHER" id="PTHR16288">
    <property type="entry name" value="WD40 REPEAT PROTEIN 4"/>
    <property type="match status" value="1"/>
</dbReference>
<comment type="function">
    <text evidence="8">Required for the formation of N(7)-methylguanine at position 46 (m7G46) in tRNA. In the complex, it is required to stabilize and induce conformational changes of the catalytic subunit.</text>
</comment>
<comment type="pathway">
    <text evidence="8">tRNA modification; N(7)-methylguanine-tRNA biosynthesis.</text>
</comment>
<dbReference type="GO" id="GO:0005634">
    <property type="term" value="C:nucleus"/>
    <property type="evidence" value="ECO:0007669"/>
    <property type="project" value="UniProtKB-SubCell"/>
</dbReference>
<evidence type="ECO:0000256" key="5">
    <source>
        <dbReference type="ARBA" id="ARBA00023242"/>
    </source>
</evidence>
<dbReference type="PROSITE" id="PS50082">
    <property type="entry name" value="WD_REPEATS_2"/>
    <property type="match status" value="1"/>
</dbReference>
<keyword evidence="3 8" id="KW-0819">tRNA processing</keyword>
<dbReference type="GO" id="GO:0043527">
    <property type="term" value="C:tRNA methyltransferase complex"/>
    <property type="evidence" value="ECO:0007669"/>
    <property type="project" value="TreeGrafter"/>
</dbReference>
<keyword evidence="10" id="KW-0489">Methyltransferase</keyword>
<dbReference type="InterPro" id="IPR028884">
    <property type="entry name" value="Trm82"/>
</dbReference>
<keyword evidence="10" id="KW-0808">Transferase</keyword>
<evidence type="ECO:0000256" key="1">
    <source>
        <dbReference type="ARBA" id="ARBA00004123"/>
    </source>
</evidence>
<evidence type="ECO:0000256" key="3">
    <source>
        <dbReference type="ARBA" id="ARBA00022694"/>
    </source>
</evidence>
<comment type="subcellular location">
    <subcellularLocation>
        <location evidence="1 8">Nucleus</location>
    </subcellularLocation>
</comment>
<dbReference type="InterPro" id="IPR019775">
    <property type="entry name" value="WD40_repeat_CS"/>
</dbReference>
<dbReference type="AlphaFoldDB" id="A0A2S2N9B4"/>
<dbReference type="GO" id="GO:0008168">
    <property type="term" value="F:methyltransferase activity"/>
    <property type="evidence" value="ECO:0007669"/>
    <property type="project" value="UniProtKB-KW"/>
</dbReference>
<accession>A0A2S2N9B4</accession>
<organism evidence="10">
    <name type="scientific">Schizaphis graminum</name>
    <name type="common">Green bug aphid</name>
    <dbReference type="NCBI Taxonomy" id="13262"/>
    <lineage>
        <taxon>Eukaryota</taxon>
        <taxon>Metazoa</taxon>
        <taxon>Ecdysozoa</taxon>
        <taxon>Arthropoda</taxon>
        <taxon>Hexapoda</taxon>
        <taxon>Insecta</taxon>
        <taxon>Pterygota</taxon>
        <taxon>Neoptera</taxon>
        <taxon>Paraneoptera</taxon>
        <taxon>Hemiptera</taxon>
        <taxon>Sternorrhyncha</taxon>
        <taxon>Aphidomorpha</taxon>
        <taxon>Aphidoidea</taxon>
        <taxon>Aphididae</taxon>
        <taxon>Aphidini</taxon>
        <taxon>Schizaphis</taxon>
    </lineage>
</organism>
<keyword evidence="2 8" id="KW-0853">WD repeat</keyword>
<keyword evidence="5 8" id="KW-0539">Nucleus</keyword>
<dbReference type="Pfam" id="PF00400">
    <property type="entry name" value="WD40"/>
    <property type="match status" value="2"/>
</dbReference>
<keyword evidence="4 8" id="KW-0677">Repeat</keyword>
<reference evidence="10" key="1">
    <citation type="submission" date="2018-04" db="EMBL/GenBank/DDBJ databases">
        <title>Transcriptome of Schizaphis graminum biotype I.</title>
        <authorList>
            <person name="Scully E.D."/>
            <person name="Geib S.M."/>
            <person name="Palmer N.A."/>
            <person name="Koch K."/>
            <person name="Bradshaw J."/>
            <person name="Heng-Moss T."/>
            <person name="Sarath G."/>
        </authorList>
    </citation>
    <scope>NUCLEOTIDE SEQUENCE</scope>
</reference>
<feature type="repeat" description="WD" evidence="9">
    <location>
        <begin position="171"/>
        <end position="210"/>
    </location>
</feature>
<evidence type="ECO:0000256" key="7">
    <source>
        <dbReference type="ARBA" id="ARBA00093542"/>
    </source>
</evidence>
<dbReference type="GO" id="GO:0005829">
    <property type="term" value="C:cytosol"/>
    <property type="evidence" value="ECO:0007669"/>
    <property type="project" value="TreeGrafter"/>
</dbReference>
<comment type="similarity">
    <text evidence="8">Belongs to the WD repeat TRM82 family.</text>
</comment>
<comment type="function">
    <text evidence="6">Required for the Mettl1-dependent formation of N(7)-methylguanine at position 46 (m7G46) in tRNA. In the Mettl1-wuho methyltransferase complex, it is required to stabilize and induce conformational changes of the catalytic subunit. Required for binding of nanos mRNA and repression of translation by the mei-P26-bgcn-bam-sxl complex. May cooperate with mei-P26 and nanos to derepress the BMP signaling pathway. May cooperate with mei-P26 to suppress expression of a subset of microRNAs. May cooperate with mei-P26 to regulate bam expression levels in germline cells during gametogenesis. Required to promote mitosis to meiosis transition during gametogenesis. May regulate germline cell division in part by regulating ribosome biogenesis.</text>
</comment>